<feature type="region of interest" description="Disordered" evidence="1">
    <location>
        <begin position="242"/>
        <end position="299"/>
    </location>
</feature>
<proteinExistence type="predicted"/>
<feature type="compositionally biased region" description="Polar residues" evidence="1">
    <location>
        <begin position="282"/>
        <end position="292"/>
    </location>
</feature>
<dbReference type="GO" id="GO:0008270">
    <property type="term" value="F:zinc ion binding"/>
    <property type="evidence" value="ECO:0007669"/>
    <property type="project" value="InterPro"/>
</dbReference>
<dbReference type="Proteomes" id="UP000037510">
    <property type="component" value="Unassembled WGS sequence"/>
</dbReference>
<name>A0A0L7L2Z3_OPEBR</name>
<gene>
    <name evidence="2" type="ORF">OBRU01_15350</name>
</gene>
<comment type="caution">
    <text evidence="2">The sequence shown here is derived from an EMBL/GenBank/DDBJ whole genome shotgun (WGS) entry which is preliminary data.</text>
</comment>
<accession>A0A0L7L2Z3</accession>
<dbReference type="GO" id="GO:0003676">
    <property type="term" value="F:nucleic acid binding"/>
    <property type="evidence" value="ECO:0007669"/>
    <property type="project" value="InterPro"/>
</dbReference>
<feature type="region of interest" description="Disordered" evidence="1">
    <location>
        <begin position="1"/>
        <end position="28"/>
    </location>
</feature>
<protein>
    <submittedName>
        <fullName evidence="2">Retrovirus-related Pol polyprotein from transposon 17.6</fullName>
    </submittedName>
</protein>
<dbReference type="AlphaFoldDB" id="A0A0L7L2Z3"/>
<evidence type="ECO:0000313" key="3">
    <source>
        <dbReference type="Proteomes" id="UP000037510"/>
    </source>
</evidence>
<evidence type="ECO:0000256" key="1">
    <source>
        <dbReference type="SAM" id="MobiDB-lite"/>
    </source>
</evidence>
<sequence>MTKTRSQAVAGPNDEELENSEQQAGPVQSDVGSITMSNIDMTTLLSTLQQSQHQFYQEVLREVRSSTPVMSANASASFLTTAPANFSGCTSKFCGGSTESLESFIDAIEAYKSCLNISDDNALRGLTMLLTETAAVWWQGIKANCKTWDEALLKLRSAFGERRPPFRIYQDLFALSQGDEVTDLFISKARALLGKIPRGDLSEKVELDMVFGLLDHRIRKRLDRDAVKTFDELLTKARNIEDSQRVKEKSGSVAKSRALVTPRAQPSRAAVTVAPPRPSAPVTVNAQASSEPAPSGDGRRPYCVYCKRPGHVRDECEKLKARSDNSKSDPIKCYGCGTPNIPRYPQVQVTVPTDLALSILPNHPQHK</sequence>
<dbReference type="STRING" id="104452.A0A0L7L2Z3"/>
<evidence type="ECO:0000313" key="2">
    <source>
        <dbReference type="EMBL" id="KOB69686.1"/>
    </source>
</evidence>
<dbReference type="InterPro" id="IPR036875">
    <property type="entry name" value="Znf_CCHC_sf"/>
</dbReference>
<reference evidence="2 3" key="1">
    <citation type="journal article" date="2015" name="Genome Biol. Evol.">
        <title>The genome of winter moth (Operophtera brumata) provides a genomic perspective on sexual dimorphism and phenology.</title>
        <authorList>
            <person name="Derks M.F."/>
            <person name="Smit S."/>
            <person name="Salis L."/>
            <person name="Schijlen E."/>
            <person name="Bossers A."/>
            <person name="Mateman C."/>
            <person name="Pijl A.S."/>
            <person name="de Ridder D."/>
            <person name="Groenen M.A."/>
            <person name="Visser M.E."/>
            <person name="Megens H.J."/>
        </authorList>
    </citation>
    <scope>NUCLEOTIDE SEQUENCE [LARGE SCALE GENOMIC DNA]</scope>
    <source>
        <strain evidence="2">WM2013NL</strain>
        <tissue evidence="2">Head and thorax</tissue>
    </source>
</reference>
<dbReference type="SUPFAM" id="SSF57756">
    <property type="entry name" value="Retrovirus zinc finger-like domains"/>
    <property type="match status" value="1"/>
</dbReference>
<organism evidence="2 3">
    <name type="scientific">Operophtera brumata</name>
    <name type="common">Winter moth</name>
    <name type="synonym">Phalaena brumata</name>
    <dbReference type="NCBI Taxonomy" id="104452"/>
    <lineage>
        <taxon>Eukaryota</taxon>
        <taxon>Metazoa</taxon>
        <taxon>Ecdysozoa</taxon>
        <taxon>Arthropoda</taxon>
        <taxon>Hexapoda</taxon>
        <taxon>Insecta</taxon>
        <taxon>Pterygota</taxon>
        <taxon>Neoptera</taxon>
        <taxon>Endopterygota</taxon>
        <taxon>Lepidoptera</taxon>
        <taxon>Glossata</taxon>
        <taxon>Ditrysia</taxon>
        <taxon>Geometroidea</taxon>
        <taxon>Geometridae</taxon>
        <taxon>Larentiinae</taxon>
        <taxon>Operophtera</taxon>
    </lineage>
</organism>
<keyword evidence="3" id="KW-1185">Reference proteome</keyword>
<dbReference type="EMBL" id="JTDY01003352">
    <property type="protein sequence ID" value="KOB69686.1"/>
    <property type="molecule type" value="Genomic_DNA"/>
</dbReference>